<protein>
    <submittedName>
        <fullName evidence="2">Uncharacterized protein</fullName>
    </submittedName>
</protein>
<organism evidence="2">
    <name type="scientific">viral metagenome</name>
    <dbReference type="NCBI Taxonomy" id="1070528"/>
    <lineage>
        <taxon>unclassified sequences</taxon>
        <taxon>metagenomes</taxon>
        <taxon>organismal metagenomes</taxon>
    </lineage>
</organism>
<feature type="compositionally biased region" description="Acidic residues" evidence="1">
    <location>
        <begin position="51"/>
        <end position="62"/>
    </location>
</feature>
<feature type="region of interest" description="Disordered" evidence="1">
    <location>
        <begin position="28"/>
        <end position="74"/>
    </location>
</feature>
<reference evidence="2" key="1">
    <citation type="submission" date="2020-03" db="EMBL/GenBank/DDBJ databases">
        <title>The deep terrestrial virosphere.</title>
        <authorList>
            <person name="Holmfeldt K."/>
            <person name="Nilsson E."/>
            <person name="Simone D."/>
            <person name="Lopez-Fernandez M."/>
            <person name="Wu X."/>
            <person name="de Brujin I."/>
            <person name="Lundin D."/>
            <person name="Andersson A."/>
            <person name="Bertilsson S."/>
            <person name="Dopson M."/>
        </authorList>
    </citation>
    <scope>NUCLEOTIDE SEQUENCE</scope>
    <source>
        <strain evidence="2">TM448B02869</strain>
    </source>
</reference>
<accession>A0A6M3XW20</accession>
<proteinExistence type="predicted"/>
<dbReference type="AlphaFoldDB" id="A0A6M3XW20"/>
<evidence type="ECO:0000313" key="2">
    <source>
        <dbReference type="EMBL" id="QJI01993.1"/>
    </source>
</evidence>
<sequence length="343" mass="37865">MQATETDFEFVQPQEIVDGQLDGIAGGIMDLMEDPDPNSSGAAVSKPATEVETEKEETEEETPEKPAGEEPDTYTIKWQGQDKEVTQEELMNLAQQGFDYTQKTQALAQERDQLAGVQGLATLLRSDPVKAAQIAAIISGQTPQKEPEKPQFDDPIEQLKWETKQEVLADFRKEMQQNIGPLHRQSALSQIKAQIQTDPDYQEVHGAIMGQVMALPGADELAVAFREARRMGQLSPDLSNVRNSLAKNVYLQLDQDPATYMEMFQHFKTKKATALEPVTTAKVVKKETKAPFLDTGGVASVEGVVGKERTQRLTKQKASALRSGDPLAIADWLQDSGAINHLY</sequence>
<gene>
    <name evidence="2" type="ORF">TM448B02869_0005</name>
</gene>
<name>A0A6M3XW20_9ZZZZ</name>
<evidence type="ECO:0000256" key="1">
    <source>
        <dbReference type="SAM" id="MobiDB-lite"/>
    </source>
</evidence>
<dbReference type="EMBL" id="MT144967">
    <property type="protein sequence ID" value="QJI01993.1"/>
    <property type="molecule type" value="Genomic_DNA"/>
</dbReference>